<feature type="region of interest" description="Disordered" evidence="1">
    <location>
        <begin position="42"/>
        <end position="75"/>
    </location>
</feature>
<evidence type="ECO:0000256" key="2">
    <source>
        <dbReference type="SAM" id="SignalP"/>
    </source>
</evidence>
<organism evidence="3 4">
    <name type="scientific">Hibiscus sabdariffa</name>
    <name type="common">roselle</name>
    <dbReference type="NCBI Taxonomy" id="183260"/>
    <lineage>
        <taxon>Eukaryota</taxon>
        <taxon>Viridiplantae</taxon>
        <taxon>Streptophyta</taxon>
        <taxon>Embryophyta</taxon>
        <taxon>Tracheophyta</taxon>
        <taxon>Spermatophyta</taxon>
        <taxon>Magnoliopsida</taxon>
        <taxon>eudicotyledons</taxon>
        <taxon>Gunneridae</taxon>
        <taxon>Pentapetalae</taxon>
        <taxon>rosids</taxon>
        <taxon>malvids</taxon>
        <taxon>Malvales</taxon>
        <taxon>Malvaceae</taxon>
        <taxon>Malvoideae</taxon>
        <taxon>Hibiscus</taxon>
    </lineage>
</organism>
<evidence type="ECO:0000256" key="1">
    <source>
        <dbReference type="SAM" id="MobiDB-lite"/>
    </source>
</evidence>
<comment type="caution">
    <text evidence="3">The sequence shown here is derived from an EMBL/GenBank/DDBJ whole genome shotgun (WGS) entry which is preliminary data.</text>
</comment>
<proteinExistence type="predicted"/>
<feature type="compositionally biased region" description="Basic and acidic residues" evidence="1">
    <location>
        <begin position="42"/>
        <end position="57"/>
    </location>
</feature>
<evidence type="ECO:0000313" key="4">
    <source>
        <dbReference type="Proteomes" id="UP001472677"/>
    </source>
</evidence>
<dbReference type="EMBL" id="JBBPBM010000049">
    <property type="protein sequence ID" value="KAK8520213.1"/>
    <property type="molecule type" value="Genomic_DNA"/>
</dbReference>
<reference evidence="3 4" key="1">
    <citation type="journal article" date="2024" name="G3 (Bethesda)">
        <title>Genome assembly of Hibiscus sabdariffa L. provides insights into metabolisms of medicinal natural products.</title>
        <authorList>
            <person name="Kim T."/>
        </authorList>
    </citation>
    <scope>NUCLEOTIDE SEQUENCE [LARGE SCALE GENOMIC DNA]</scope>
    <source>
        <strain evidence="3">TK-2024</strain>
        <tissue evidence="3">Old leaves</tissue>
    </source>
</reference>
<feature type="signal peptide" evidence="2">
    <location>
        <begin position="1"/>
        <end position="27"/>
    </location>
</feature>
<gene>
    <name evidence="3" type="ORF">V6N12_004171</name>
</gene>
<sequence length="75" mass="8408">MFSRVSLGYTLLIMLSVSVLLQHGVMGARFLTEKVGDKVKTWKENPERNGSEADHDIFATINREVPSGPDPLHNR</sequence>
<dbReference type="Proteomes" id="UP001472677">
    <property type="component" value="Unassembled WGS sequence"/>
</dbReference>
<accession>A0ABR2CKN5</accession>
<protein>
    <submittedName>
        <fullName evidence="3">Uncharacterized protein</fullName>
    </submittedName>
</protein>
<name>A0ABR2CKN5_9ROSI</name>
<keyword evidence="2" id="KW-0732">Signal</keyword>
<evidence type="ECO:0000313" key="3">
    <source>
        <dbReference type="EMBL" id="KAK8520213.1"/>
    </source>
</evidence>
<keyword evidence="4" id="KW-1185">Reference proteome</keyword>
<feature type="chain" id="PRO_5046184589" evidence="2">
    <location>
        <begin position="28"/>
        <end position="75"/>
    </location>
</feature>